<dbReference type="EMBL" id="HACG01041208">
    <property type="protein sequence ID" value="CEK88073.1"/>
    <property type="molecule type" value="Transcribed_RNA"/>
</dbReference>
<feature type="non-terminal residue" evidence="1">
    <location>
        <position position="1"/>
    </location>
</feature>
<name>A0A0B7B4X5_9EUPU</name>
<accession>A0A0B7B4X5</accession>
<proteinExistence type="predicted"/>
<gene>
    <name evidence="1" type="primary">ORF163033</name>
</gene>
<organism evidence="1">
    <name type="scientific">Arion vulgaris</name>
    <dbReference type="NCBI Taxonomy" id="1028688"/>
    <lineage>
        <taxon>Eukaryota</taxon>
        <taxon>Metazoa</taxon>
        <taxon>Spiralia</taxon>
        <taxon>Lophotrochozoa</taxon>
        <taxon>Mollusca</taxon>
        <taxon>Gastropoda</taxon>
        <taxon>Heterobranchia</taxon>
        <taxon>Euthyneura</taxon>
        <taxon>Panpulmonata</taxon>
        <taxon>Eupulmonata</taxon>
        <taxon>Stylommatophora</taxon>
        <taxon>Helicina</taxon>
        <taxon>Arionoidea</taxon>
        <taxon>Arionidae</taxon>
        <taxon>Arion</taxon>
    </lineage>
</organism>
<evidence type="ECO:0000313" key="1">
    <source>
        <dbReference type="EMBL" id="CEK88073.1"/>
    </source>
</evidence>
<sequence>RSYSIVSPCPDQRTLALGSITGVVRVIQLPDMQDEEIKCSEISLFNGKVLALTWLDIHHFLASGPGGLCFLTQSGSSSRCGHR</sequence>
<reference evidence="1" key="1">
    <citation type="submission" date="2014-12" db="EMBL/GenBank/DDBJ databases">
        <title>Insight into the proteome of Arion vulgaris.</title>
        <authorList>
            <person name="Aradska J."/>
            <person name="Bulat T."/>
            <person name="Smidak R."/>
            <person name="Sarate P."/>
            <person name="Gangsoo J."/>
            <person name="Sialana F."/>
            <person name="Bilban M."/>
            <person name="Lubec G."/>
        </authorList>
    </citation>
    <scope>NUCLEOTIDE SEQUENCE</scope>
    <source>
        <tissue evidence="1">Skin</tissue>
    </source>
</reference>
<dbReference type="AlphaFoldDB" id="A0A0B7B4X5"/>
<dbReference type="SUPFAM" id="SSF117289">
    <property type="entry name" value="Nucleoporin domain"/>
    <property type="match status" value="1"/>
</dbReference>
<protein>
    <submittedName>
        <fullName evidence="1">Uncharacterized protein</fullName>
    </submittedName>
</protein>